<organism evidence="2 3">
    <name type="scientific">Smittium culicis</name>
    <dbReference type="NCBI Taxonomy" id="133412"/>
    <lineage>
        <taxon>Eukaryota</taxon>
        <taxon>Fungi</taxon>
        <taxon>Fungi incertae sedis</taxon>
        <taxon>Zoopagomycota</taxon>
        <taxon>Kickxellomycotina</taxon>
        <taxon>Harpellomycetes</taxon>
        <taxon>Harpellales</taxon>
        <taxon>Legeriomycetaceae</taxon>
        <taxon>Smittium</taxon>
    </lineage>
</organism>
<dbReference type="EMBL" id="LSSN01006098">
    <property type="protein sequence ID" value="OMJ07202.1"/>
    <property type="molecule type" value="Genomic_DNA"/>
</dbReference>
<dbReference type="AlphaFoldDB" id="A0A1R1WXT5"/>
<proteinExistence type="predicted"/>
<keyword evidence="3" id="KW-1185">Reference proteome</keyword>
<evidence type="ECO:0000256" key="1">
    <source>
        <dbReference type="SAM" id="MobiDB-lite"/>
    </source>
</evidence>
<gene>
    <name evidence="2" type="ORF">AYI70_g12358</name>
</gene>
<sequence>MHGQGWGLRKFHGLSGWSIQGMVSKNGQKLQGKTVGDVSEFIDDQRIYMKIFVDAQQTKQNPRNASGGKKRKVVVDTDSE</sequence>
<reference evidence="2 3" key="1">
    <citation type="submission" date="2017-01" db="EMBL/GenBank/DDBJ databases">
        <authorList>
            <person name="Mah S.A."/>
            <person name="Swanson W.J."/>
            <person name="Moy G.W."/>
            <person name="Vacquier V.D."/>
        </authorList>
    </citation>
    <scope>NUCLEOTIDE SEQUENCE [LARGE SCALE GENOMIC DNA]</scope>
    <source>
        <strain evidence="2 3">GSMNP</strain>
    </source>
</reference>
<evidence type="ECO:0000313" key="3">
    <source>
        <dbReference type="Proteomes" id="UP000187283"/>
    </source>
</evidence>
<comment type="caution">
    <text evidence="2">The sequence shown here is derived from an EMBL/GenBank/DDBJ whole genome shotgun (WGS) entry which is preliminary data.</text>
</comment>
<feature type="region of interest" description="Disordered" evidence="1">
    <location>
        <begin position="59"/>
        <end position="80"/>
    </location>
</feature>
<protein>
    <submittedName>
        <fullName evidence="2">Uncharacterized protein</fullName>
    </submittedName>
</protein>
<accession>A0A1R1WXT5</accession>
<dbReference type="Proteomes" id="UP000187283">
    <property type="component" value="Unassembled WGS sequence"/>
</dbReference>
<evidence type="ECO:0000313" key="2">
    <source>
        <dbReference type="EMBL" id="OMJ07202.1"/>
    </source>
</evidence>
<name>A0A1R1WXT5_9FUNG</name>